<sequence length="429" mass="49664">MLETFLFGAILLYLTVIIRCHESNTITCFVEPWFREIGFAFCYGSIVIKVYRIYAEFQTRKAHRVCVQDKDLLKYLFGIVLIVFGYMSAWTALVIDGIDNFRSIQLFGNSFNFTSRNILDEKFNENGLKFSVCRKLAWDYVTEIGELLFLLSGVYLTYRIRNAKKEVYKEKLTLTVSILLETIVSFTTYIIRHLFWSHPNLHPDHLLLLYAIRCQITITTTIIILFMPKFFYKKPKRHPHNRSRYLSSAEVSDMLPDALHSAILSNGEFDIGEINLSDMDPEDIRSELRRVYTQLQVLKNKTIRKDNPHISKRRGGRKSHRRFSLQPFHHKHKHDPEITEISKTPEESTASIDGTTGCVPDGPSITKNNWTGCQTNNLIENSNNNTTTTANDNSNQNVSHHTNQDRYDYGGNAGHTYRSSSIQNRSHPY</sequence>
<dbReference type="InterPro" id="IPR043458">
    <property type="entry name" value="GPR158/179"/>
</dbReference>
<evidence type="ECO:0000256" key="3">
    <source>
        <dbReference type="ARBA" id="ARBA00022475"/>
    </source>
</evidence>
<dbReference type="AlphaFoldDB" id="A0A132ADZ3"/>
<evidence type="ECO:0000256" key="9">
    <source>
        <dbReference type="ARBA" id="ARBA00023180"/>
    </source>
</evidence>
<dbReference type="EMBL" id="JXLN01013174">
    <property type="protein sequence ID" value="KPM09147.1"/>
    <property type="molecule type" value="Genomic_DNA"/>
</dbReference>
<name>A0A132ADZ3_SARSC</name>
<keyword evidence="6" id="KW-0297">G-protein coupled receptor</keyword>
<dbReference type="Pfam" id="PF00003">
    <property type="entry name" value="7tm_3"/>
    <property type="match status" value="1"/>
</dbReference>
<dbReference type="PANTHER" id="PTHR32546">
    <property type="entry name" value="G-PROTEIN COUPLED RECEPTOR 158-RELATED"/>
    <property type="match status" value="1"/>
</dbReference>
<keyword evidence="7 12" id="KW-0472">Membrane</keyword>
<feature type="region of interest" description="Disordered" evidence="11">
    <location>
        <begin position="376"/>
        <end position="429"/>
    </location>
</feature>
<proteinExistence type="inferred from homology"/>
<evidence type="ECO:0000256" key="2">
    <source>
        <dbReference type="ARBA" id="ARBA00007242"/>
    </source>
</evidence>
<evidence type="ECO:0000256" key="7">
    <source>
        <dbReference type="ARBA" id="ARBA00023136"/>
    </source>
</evidence>
<comment type="subcellular location">
    <subcellularLocation>
        <location evidence="1">Cell membrane</location>
        <topology evidence="1">Multi-pass membrane protein</topology>
    </subcellularLocation>
</comment>
<dbReference type="InterPro" id="IPR017978">
    <property type="entry name" value="GPCR_3_C"/>
</dbReference>
<evidence type="ECO:0000256" key="4">
    <source>
        <dbReference type="ARBA" id="ARBA00022692"/>
    </source>
</evidence>
<dbReference type="PANTHER" id="PTHR32546:SF26">
    <property type="entry name" value="SMOG, ISOFORM D"/>
    <property type="match status" value="1"/>
</dbReference>
<comment type="caution">
    <text evidence="15">The sequence shown here is derived from an EMBL/GenBank/DDBJ whole genome shotgun (WGS) entry which is preliminary data.</text>
</comment>
<feature type="transmembrane region" description="Helical" evidence="12">
    <location>
        <begin position="140"/>
        <end position="160"/>
    </location>
</feature>
<dbReference type="PROSITE" id="PS50259">
    <property type="entry name" value="G_PROTEIN_RECEP_F3_4"/>
    <property type="match status" value="1"/>
</dbReference>
<reference evidence="15 16" key="1">
    <citation type="journal article" date="2015" name="Parasit. Vectors">
        <title>Draft genome of the scabies mite.</title>
        <authorList>
            <person name="Rider S.D.Jr."/>
            <person name="Morgan M.S."/>
            <person name="Arlian L.G."/>
        </authorList>
    </citation>
    <scope>NUCLEOTIDE SEQUENCE [LARGE SCALE GENOMIC DNA]</scope>
    <source>
        <strain evidence="15">Arlian Lab</strain>
    </source>
</reference>
<feature type="transmembrane region" description="Helical" evidence="12">
    <location>
        <begin position="75"/>
        <end position="95"/>
    </location>
</feature>
<feature type="transmembrane region" description="Helical" evidence="12">
    <location>
        <begin position="36"/>
        <end position="54"/>
    </location>
</feature>
<evidence type="ECO:0000256" key="13">
    <source>
        <dbReference type="SAM" id="SignalP"/>
    </source>
</evidence>
<keyword evidence="4 12" id="KW-0812">Transmembrane</keyword>
<dbReference type="VEuPathDB" id="VectorBase:SSCA007208"/>
<keyword evidence="8 15" id="KW-0675">Receptor</keyword>
<feature type="compositionally biased region" description="Polar residues" evidence="11">
    <location>
        <begin position="417"/>
        <end position="429"/>
    </location>
</feature>
<keyword evidence="5 12" id="KW-1133">Transmembrane helix</keyword>
<evidence type="ECO:0000256" key="10">
    <source>
        <dbReference type="ARBA" id="ARBA00023224"/>
    </source>
</evidence>
<evidence type="ECO:0000313" key="16">
    <source>
        <dbReference type="Proteomes" id="UP000616769"/>
    </source>
</evidence>
<protein>
    <submittedName>
        <fullName evidence="15">Sweet-taste receptor-like protein</fullName>
    </submittedName>
</protein>
<evidence type="ECO:0000256" key="5">
    <source>
        <dbReference type="ARBA" id="ARBA00022989"/>
    </source>
</evidence>
<feature type="transmembrane region" description="Helical" evidence="12">
    <location>
        <begin position="207"/>
        <end position="227"/>
    </location>
</feature>
<evidence type="ECO:0000256" key="6">
    <source>
        <dbReference type="ARBA" id="ARBA00023040"/>
    </source>
</evidence>
<keyword evidence="13" id="KW-0732">Signal</keyword>
<keyword evidence="10" id="KW-0807">Transducer</keyword>
<evidence type="ECO:0000256" key="8">
    <source>
        <dbReference type="ARBA" id="ARBA00023170"/>
    </source>
</evidence>
<dbReference type="OrthoDB" id="5823771at2759"/>
<evidence type="ECO:0000313" key="15">
    <source>
        <dbReference type="EMBL" id="KPM09147.1"/>
    </source>
</evidence>
<evidence type="ECO:0000256" key="12">
    <source>
        <dbReference type="SAM" id="Phobius"/>
    </source>
</evidence>
<dbReference type="Proteomes" id="UP000616769">
    <property type="component" value="Unassembled WGS sequence"/>
</dbReference>
<accession>A0A132ADZ3</accession>
<dbReference type="GO" id="GO:0004930">
    <property type="term" value="F:G protein-coupled receptor activity"/>
    <property type="evidence" value="ECO:0007669"/>
    <property type="project" value="UniProtKB-KW"/>
</dbReference>
<organism evidence="15 16">
    <name type="scientific">Sarcoptes scabiei</name>
    <name type="common">Itch mite</name>
    <name type="synonym">Acarus scabiei</name>
    <dbReference type="NCBI Taxonomy" id="52283"/>
    <lineage>
        <taxon>Eukaryota</taxon>
        <taxon>Metazoa</taxon>
        <taxon>Ecdysozoa</taxon>
        <taxon>Arthropoda</taxon>
        <taxon>Chelicerata</taxon>
        <taxon>Arachnida</taxon>
        <taxon>Acari</taxon>
        <taxon>Acariformes</taxon>
        <taxon>Sarcoptiformes</taxon>
        <taxon>Astigmata</taxon>
        <taxon>Psoroptidia</taxon>
        <taxon>Sarcoptoidea</taxon>
        <taxon>Sarcoptidae</taxon>
        <taxon>Sarcoptinae</taxon>
        <taxon>Sarcoptes</taxon>
    </lineage>
</organism>
<evidence type="ECO:0000259" key="14">
    <source>
        <dbReference type="PROSITE" id="PS50259"/>
    </source>
</evidence>
<feature type="transmembrane region" description="Helical" evidence="12">
    <location>
        <begin position="172"/>
        <end position="195"/>
    </location>
</feature>
<keyword evidence="3" id="KW-1003">Cell membrane</keyword>
<feature type="compositionally biased region" description="Low complexity" evidence="11">
    <location>
        <begin position="376"/>
        <end position="397"/>
    </location>
</feature>
<feature type="compositionally biased region" description="Basic residues" evidence="11">
    <location>
        <begin position="310"/>
        <end position="333"/>
    </location>
</feature>
<keyword evidence="9" id="KW-0325">Glycoprotein</keyword>
<dbReference type="GO" id="GO:0005886">
    <property type="term" value="C:plasma membrane"/>
    <property type="evidence" value="ECO:0007669"/>
    <property type="project" value="UniProtKB-SubCell"/>
</dbReference>
<evidence type="ECO:0000256" key="11">
    <source>
        <dbReference type="SAM" id="MobiDB-lite"/>
    </source>
</evidence>
<feature type="signal peptide" evidence="13">
    <location>
        <begin position="1"/>
        <end position="20"/>
    </location>
</feature>
<gene>
    <name evidence="15" type="ORF">QR98_0076800</name>
</gene>
<comment type="similarity">
    <text evidence="2">Belongs to the G-protein coupled receptor 3 family.</text>
</comment>
<evidence type="ECO:0000256" key="1">
    <source>
        <dbReference type="ARBA" id="ARBA00004651"/>
    </source>
</evidence>
<feature type="chain" id="PRO_5010784522" evidence="13">
    <location>
        <begin position="21"/>
        <end position="429"/>
    </location>
</feature>
<feature type="region of interest" description="Disordered" evidence="11">
    <location>
        <begin position="307"/>
        <end position="337"/>
    </location>
</feature>
<feature type="domain" description="G-protein coupled receptors family 3 profile" evidence="14">
    <location>
        <begin position="1"/>
        <end position="231"/>
    </location>
</feature>